<sequence>MNKTMMDILACPIDKNHPLELFEINEKDNVVSEGALFCLKCSRFYPIIEEIPIMLPDELRDKKQEMEFLKKYKETLPEKIITKANPWHL</sequence>
<name>A0A075H6Y8_9ARCH</name>
<accession>A0A075H6Y8</accession>
<dbReference type="Gene3D" id="2.20.25.10">
    <property type="match status" value="1"/>
</dbReference>
<proteinExistence type="predicted"/>
<dbReference type="SUPFAM" id="SSF158997">
    <property type="entry name" value="Trm112p-like"/>
    <property type="match status" value="1"/>
</dbReference>
<evidence type="ECO:0008006" key="2">
    <source>
        <dbReference type="Google" id="ProtNLM"/>
    </source>
</evidence>
<dbReference type="Pfam" id="PF03966">
    <property type="entry name" value="Trm112p"/>
    <property type="match status" value="1"/>
</dbReference>
<dbReference type="EMBL" id="KF900927">
    <property type="protein sequence ID" value="AIF11789.1"/>
    <property type="molecule type" value="Genomic_DNA"/>
</dbReference>
<dbReference type="AlphaFoldDB" id="A0A075H6Y8"/>
<reference evidence="1" key="1">
    <citation type="journal article" date="2014" name="Genome Biol. Evol.">
        <title>Pangenome evidence for extensive interdomain horizontal transfer affecting lineage core and shell genes in uncultured planktonic thaumarchaeota and euryarchaeota.</title>
        <authorList>
            <person name="Deschamps P."/>
            <person name="Zivanovic Y."/>
            <person name="Moreira D."/>
            <person name="Rodriguez-Valera F."/>
            <person name="Lopez-Garcia P."/>
        </authorList>
    </citation>
    <scope>NUCLEOTIDE SEQUENCE</scope>
</reference>
<organism evidence="1">
    <name type="scientific">uncultured marine thaumarchaeote KM3_53_F06</name>
    <dbReference type="NCBI Taxonomy" id="1456185"/>
    <lineage>
        <taxon>Archaea</taxon>
        <taxon>Nitrososphaerota</taxon>
        <taxon>environmental samples</taxon>
    </lineage>
</organism>
<evidence type="ECO:0000313" key="1">
    <source>
        <dbReference type="EMBL" id="AIF11789.1"/>
    </source>
</evidence>
<dbReference type="InterPro" id="IPR005651">
    <property type="entry name" value="Trm112-like"/>
</dbReference>
<protein>
    <recommendedName>
        <fullName evidence="2">Trm112 family protein</fullName>
    </recommendedName>
</protein>